<sequence>MKKALDLLNNNQLEEARPLLEEYIKLCPEESEGWRLAAQVDLNSFHDVDKAYDELIEALRL</sequence>
<reference evidence="2" key="1">
    <citation type="journal article" date="2011" name="Stand. Genomic Sci.">
        <title>Non-contiguous finished genome sequence of the opportunistic oral pathogen Prevotella multisaccharivorax type strain (PPPA20).</title>
        <authorList>
            <person name="Pati A."/>
            <person name="Gronow S."/>
            <person name="Lu M."/>
            <person name="Lapidus A."/>
            <person name="Nolan M."/>
            <person name="Lucas S."/>
            <person name="Hammon N."/>
            <person name="Deshpande S."/>
            <person name="Cheng J.F."/>
            <person name="Tapia R."/>
            <person name="Han C."/>
            <person name="Goodwin L."/>
            <person name="Pitluck S."/>
            <person name="Liolios K."/>
            <person name="Pagani I."/>
            <person name="Mavromatis K."/>
            <person name="Mikhailova N."/>
            <person name="Huntemann M."/>
            <person name="Chen A."/>
            <person name="Palaniappan K."/>
            <person name="Land M."/>
            <person name="Hauser L."/>
            <person name="Detter J.C."/>
            <person name="Brambilla E.M."/>
            <person name="Rohde M."/>
            <person name="Goker M."/>
            <person name="Woyke T."/>
            <person name="Bristow J."/>
            <person name="Eisen J.A."/>
            <person name="Markowitz V."/>
            <person name="Hugenholtz P."/>
            <person name="Kyrpides N.C."/>
            <person name="Klenk H.P."/>
            <person name="Ivanova N."/>
        </authorList>
    </citation>
    <scope>NUCLEOTIDE SEQUENCE [LARGE SCALE GENOMIC DNA]</scope>
    <source>
        <strain evidence="2">DSM 17128</strain>
    </source>
</reference>
<dbReference type="InterPro" id="IPR011990">
    <property type="entry name" value="TPR-like_helical_dom_sf"/>
</dbReference>
<dbReference type="Proteomes" id="UP000002772">
    <property type="component" value="Unassembled WGS sequence"/>
</dbReference>
<dbReference type="EMBL" id="GL945017">
    <property type="protein sequence ID" value="EGN57462.1"/>
    <property type="molecule type" value="Genomic_DNA"/>
</dbReference>
<dbReference type="Gene3D" id="1.25.40.10">
    <property type="entry name" value="Tetratricopeptide repeat domain"/>
    <property type="match status" value="1"/>
</dbReference>
<organism evidence="1 2">
    <name type="scientific">Hallella multisaccharivorax DSM 17128</name>
    <dbReference type="NCBI Taxonomy" id="688246"/>
    <lineage>
        <taxon>Bacteria</taxon>
        <taxon>Pseudomonadati</taxon>
        <taxon>Bacteroidota</taxon>
        <taxon>Bacteroidia</taxon>
        <taxon>Bacteroidales</taxon>
        <taxon>Prevotellaceae</taxon>
        <taxon>Hallella</taxon>
    </lineage>
</organism>
<accession>F8N7K2</accession>
<protein>
    <submittedName>
        <fullName evidence="1">Tetratricopeptide TPR_2 repeat protein</fullName>
    </submittedName>
</protein>
<dbReference type="HOGENOM" id="CLU_2918856_0_0_10"/>
<gene>
    <name evidence="1" type="ORF">Premu_2068</name>
</gene>
<name>F8N7K2_9BACT</name>
<evidence type="ECO:0000313" key="1">
    <source>
        <dbReference type="EMBL" id="EGN57462.1"/>
    </source>
</evidence>
<proteinExistence type="predicted"/>
<keyword evidence="2" id="KW-1185">Reference proteome</keyword>
<dbReference type="Pfam" id="PF13428">
    <property type="entry name" value="TPR_14"/>
    <property type="match status" value="1"/>
</dbReference>
<dbReference type="AlphaFoldDB" id="F8N7K2"/>
<evidence type="ECO:0000313" key="2">
    <source>
        <dbReference type="Proteomes" id="UP000002772"/>
    </source>
</evidence>